<dbReference type="PANTHER" id="PTHR23132">
    <property type="entry name" value="D-ALANINE--D-ALANINE LIGASE"/>
    <property type="match status" value="1"/>
</dbReference>
<sequence>MARIAVLKGGTSMERDVSLLTGGRVQHALERLGHTVYPLDIEESTTRRLVELEPDAAFVCLHGIGGEDGTVQALLETLNIPYTGSGPLASNRCMDGDQAKRVLRASGIPTPPFRTFWRRAMNEMGASAALDLAAEEVGYPLAVKPARQGSALGLSRLEDGERLLDAVYEAFGYDTKVLLERWVEGQEILAPILQPPGEEPRVLTLVEVRPQEGMYNFEAKYTPGMTDFAIPAEVPAAAVSRLEEAALSAYRALGCSGFARVDMILEGGTPWVLDANTIPGFTETSTFPLAAEAAGISFEELVETILEGALRPGAPAKL</sequence>
<dbReference type="Gene3D" id="3.30.470.20">
    <property type="entry name" value="ATP-grasp fold, B domain"/>
    <property type="match status" value="1"/>
</dbReference>
<dbReference type="GO" id="GO:0071555">
    <property type="term" value="P:cell wall organization"/>
    <property type="evidence" value="ECO:0007669"/>
    <property type="project" value="UniProtKB-KW"/>
</dbReference>
<evidence type="ECO:0000256" key="13">
    <source>
        <dbReference type="PROSITE-ProRule" id="PRU00409"/>
    </source>
</evidence>
<evidence type="ECO:0000256" key="10">
    <source>
        <dbReference type="HAMAP-Rule" id="MF_00047"/>
    </source>
</evidence>
<dbReference type="Gene3D" id="3.30.1490.20">
    <property type="entry name" value="ATP-grasp fold, A domain"/>
    <property type="match status" value="1"/>
</dbReference>
<comment type="similarity">
    <text evidence="2 10">Belongs to the D-alanine--D-alanine ligase family.</text>
</comment>
<protein>
    <recommendedName>
        <fullName evidence="10">D-alanine--D-alanine ligase</fullName>
        <ecNumber evidence="10">6.3.2.4</ecNumber>
    </recommendedName>
    <alternativeName>
        <fullName evidence="10">D-Ala-D-Ala ligase</fullName>
    </alternativeName>
    <alternativeName>
        <fullName evidence="10">D-alanylalanine synthetase</fullName>
    </alternativeName>
</protein>
<evidence type="ECO:0000313" key="16">
    <source>
        <dbReference type="Proteomes" id="UP000295244"/>
    </source>
</evidence>
<keyword evidence="16" id="KW-1185">Reference proteome</keyword>
<evidence type="ECO:0000259" key="14">
    <source>
        <dbReference type="PROSITE" id="PS50975"/>
    </source>
</evidence>
<dbReference type="GO" id="GO:0009252">
    <property type="term" value="P:peptidoglycan biosynthetic process"/>
    <property type="evidence" value="ECO:0007669"/>
    <property type="project" value="UniProtKB-UniRule"/>
</dbReference>
<feature type="binding site" evidence="12">
    <location>
        <position position="262"/>
    </location>
    <ligand>
        <name>Mg(2+)</name>
        <dbReference type="ChEBI" id="CHEBI:18420"/>
        <label>1</label>
    </ligand>
</feature>
<keyword evidence="12" id="KW-0464">Manganese</keyword>
<dbReference type="InterPro" id="IPR013815">
    <property type="entry name" value="ATP_grasp_subdomain_1"/>
</dbReference>
<evidence type="ECO:0000256" key="12">
    <source>
        <dbReference type="PIRSR" id="PIRSR039102-3"/>
    </source>
</evidence>
<keyword evidence="4 10" id="KW-0436">Ligase</keyword>
<evidence type="ECO:0000256" key="5">
    <source>
        <dbReference type="ARBA" id="ARBA00022741"/>
    </source>
</evidence>
<dbReference type="Proteomes" id="UP000295244">
    <property type="component" value="Unassembled WGS sequence"/>
</dbReference>
<dbReference type="GO" id="GO:0008360">
    <property type="term" value="P:regulation of cell shape"/>
    <property type="evidence" value="ECO:0007669"/>
    <property type="project" value="UniProtKB-KW"/>
</dbReference>
<gene>
    <name evidence="10" type="primary">ddl</name>
    <name evidence="15" type="ORF">E0L93_09750</name>
</gene>
<feature type="active site" evidence="11">
    <location>
        <position position="285"/>
    </location>
</feature>
<evidence type="ECO:0000256" key="7">
    <source>
        <dbReference type="ARBA" id="ARBA00022960"/>
    </source>
</evidence>
<dbReference type="PROSITE" id="PS00843">
    <property type="entry name" value="DALA_DALA_LIGASE_1"/>
    <property type="match status" value="1"/>
</dbReference>
<comment type="caution">
    <text evidence="15">The sequence shown here is derived from an EMBL/GenBank/DDBJ whole genome shotgun (WGS) entry which is preliminary data.</text>
</comment>
<dbReference type="InterPro" id="IPR000291">
    <property type="entry name" value="D-Ala_lig_Van_CS"/>
</dbReference>
<dbReference type="EMBL" id="SKBU01000016">
    <property type="protein sequence ID" value="TCJ16401.1"/>
    <property type="molecule type" value="Genomic_DNA"/>
</dbReference>
<name>A0A4R1BGT0_9ACTN</name>
<dbReference type="PROSITE" id="PS50975">
    <property type="entry name" value="ATP_GRASP"/>
    <property type="match status" value="1"/>
</dbReference>
<dbReference type="InterPro" id="IPR011761">
    <property type="entry name" value="ATP-grasp"/>
</dbReference>
<feature type="binding site" evidence="12">
    <location>
        <position position="276"/>
    </location>
    <ligand>
        <name>Mg(2+)</name>
        <dbReference type="ChEBI" id="CHEBI:18420"/>
        <label>2</label>
    </ligand>
</feature>
<dbReference type="GO" id="GO:0046872">
    <property type="term" value="F:metal ion binding"/>
    <property type="evidence" value="ECO:0007669"/>
    <property type="project" value="UniProtKB-KW"/>
</dbReference>
<proteinExistence type="inferred from homology"/>
<dbReference type="AlphaFoldDB" id="A0A4R1BGT0"/>
<dbReference type="NCBIfam" id="TIGR01205">
    <property type="entry name" value="D_ala_D_alaTIGR"/>
    <property type="match status" value="1"/>
</dbReference>
<keyword evidence="8 10" id="KW-0573">Peptidoglycan synthesis</keyword>
<dbReference type="UniPathway" id="UPA00219"/>
<keyword evidence="7 10" id="KW-0133">Cell shape</keyword>
<dbReference type="GO" id="GO:0005524">
    <property type="term" value="F:ATP binding"/>
    <property type="evidence" value="ECO:0007669"/>
    <property type="project" value="UniProtKB-UniRule"/>
</dbReference>
<dbReference type="InterPro" id="IPR011127">
    <property type="entry name" value="Dala_Dala_lig_N"/>
</dbReference>
<dbReference type="PANTHER" id="PTHR23132:SF23">
    <property type="entry name" value="D-ALANINE--D-ALANINE LIGASE B"/>
    <property type="match status" value="1"/>
</dbReference>
<dbReference type="InterPro" id="IPR016185">
    <property type="entry name" value="PreATP-grasp_dom_sf"/>
</dbReference>
<dbReference type="Gene3D" id="3.40.50.20">
    <property type="match status" value="1"/>
</dbReference>
<evidence type="ECO:0000256" key="1">
    <source>
        <dbReference type="ARBA" id="ARBA00004496"/>
    </source>
</evidence>
<keyword evidence="12" id="KW-0479">Metal-binding</keyword>
<keyword evidence="5 13" id="KW-0547">Nucleotide-binding</keyword>
<evidence type="ECO:0000256" key="3">
    <source>
        <dbReference type="ARBA" id="ARBA00022490"/>
    </source>
</evidence>
<evidence type="ECO:0000256" key="4">
    <source>
        <dbReference type="ARBA" id="ARBA00022598"/>
    </source>
</evidence>
<dbReference type="SUPFAM" id="SSF56059">
    <property type="entry name" value="Glutathione synthetase ATP-binding domain-like"/>
    <property type="match status" value="1"/>
</dbReference>
<accession>A0A4R1BGT0</accession>
<comment type="pathway">
    <text evidence="10">Cell wall biogenesis; peptidoglycan biosynthesis.</text>
</comment>
<dbReference type="InterPro" id="IPR011095">
    <property type="entry name" value="Dala_Dala_lig_C"/>
</dbReference>
<evidence type="ECO:0000256" key="9">
    <source>
        <dbReference type="ARBA" id="ARBA00023316"/>
    </source>
</evidence>
<evidence type="ECO:0000313" key="15">
    <source>
        <dbReference type="EMBL" id="TCJ16401.1"/>
    </source>
</evidence>
<dbReference type="EC" id="6.3.2.4" evidence="10"/>
<comment type="function">
    <text evidence="10">Cell wall formation.</text>
</comment>
<dbReference type="SUPFAM" id="SSF52440">
    <property type="entry name" value="PreATP-grasp domain"/>
    <property type="match status" value="1"/>
</dbReference>
<keyword evidence="9 10" id="KW-0961">Cell wall biogenesis/degradation</keyword>
<comment type="cofactor">
    <cofactor evidence="12">
        <name>Mg(2+)</name>
        <dbReference type="ChEBI" id="CHEBI:18420"/>
    </cofactor>
    <cofactor evidence="12">
        <name>Mn(2+)</name>
        <dbReference type="ChEBI" id="CHEBI:29035"/>
    </cofactor>
    <text evidence="12">Binds 2 magnesium or manganese ions per subunit.</text>
</comment>
<evidence type="ECO:0000256" key="2">
    <source>
        <dbReference type="ARBA" id="ARBA00010871"/>
    </source>
</evidence>
<feature type="active site" evidence="11">
    <location>
        <position position="14"/>
    </location>
</feature>
<evidence type="ECO:0000256" key="6">
    <source>
        <dbReference type="ARBA" id="ARBA00022840"/>
    </source>
</evidence>
<feature type="domain" description="ATP-grasp" evidence="14">
    <location>
        <begin position="100"/>
        <end position="307"/>
    </location>
</feature>
<reference evidence="15 16" key="1">
    <citation type="submission" date="2019-03" db="EMBL/GenBank/DDBJ databases">
        <title>Whole genome sequence of a novel Rubrobacter taiwanensis strain, isolated from Yellowstone National Park.</title>
        <authorList>
            <person name="Freed S."/>
            <person name="Ramaley R.F."/>
            <person name="Kyndt J.A."/>
        </authorList>
    </citation>
    <scope>NUCLEOTIDE SEQUENCE [LARGE SCALE GENOMIC DNA]</scope>
    <source>
        <strain evidence="15 16">Yellowstone</strain>
    </source>
</reference>
<dbReference type="Pfam" id="PF07478">
    <property type="entry name" value="Dala_Dala_lig_C"/>
    <property type="match status" value="1"/>
</dbReference>
<keyword evidence="3 10" id="KW-0963">Cytoplasm</keyword>
<dbReference type="HAMAP" id="MF_00047">
    <property type="entry name" value="Dala_Dala_lig"/>
    <property type="match status" value="1"/>
</dbReference>
<evidence type="ECO:0000256" key="11">
    <source>
        <dbReference type="PIRSR" id="PIRSR039102-1"/>
    </source>
</evidence>
<dbReference type="Pfam" id="PF01820">
    <property type="entry name" value="Dala_Dala_lig_N"/>
    <property type="match status" value="1"/>
</dbReference>
<dbReference type="GO" id="GO:0005737">
    <property type="term" value="C:cytoplasm"/>
    <property type="evidence" value="ECO:0007669"/>
    <property type="project" value="UniProtKB-SubCell"/>
</dbReference>
<dbReference type="RefSeq" id="WP_132691397.1">
    <property type="nucleotide sequence ID" value="NZ_SKBU01000016.1"/>
</dbReference>
<comment type="subcellular location">
    <subcellularLocation>
        <location evidence="1 10">Cytoplasm</location>
    </subcellularLocation>
</comment>
<evidence type="ECO:0000256" key="8">
    <source>
        <dbReference type="ARBA" id="ARBA00022984"/>
    </source>
</evidence>
<keyword evidence="6 13" id="KW-0067">ATP-binding</keyword>
<dbReference type="GO" id="GO:0008716">
    <property type="term" value="F:D-alanine-D-alanine ligase activity"/>
    <property type="evidence" value="ECO:0007669"/>
    <property type="project" value="UniProtKB-UniRule"/>
</dbReference>
<comment type="catalytic activity">
    <reaction evidence="10">
        <text>2 D-alanine + ATP = D-alanyl-D-alanine + ADP + phosphate + H(+)</text>
        <dbReference type="Rhea" id="RHEA:11224"/>
        <dbReference type="ChEBI" id="CHEBI:15378"/>
        <dbReference type="ChEBI" id="CHEBI:30616"/>
        <dbReference type="ChEBI" id="CHEBI:43474"/>
        <dbReference type="ChEBI" id="CHEBI:57416"/>
        <dbReference type="ChEBI" id="CHEBI:57822"/>
        <dbReference type="ChEBI" id="CHEBI:456216"/>
        <dbReference type="EC" id="6.3.2.4"/>
    </reaction>
</comment>
<feature type="active site" evidence="11">
    <location>
        <position position="150"/>
    </location>
</feature>
<organism evidence="15 16">
    <name type="scientific">Rubrobacter taiwanensis</name>
    <dbReference type="NCBI Taxonomy" id="185139"/>
    <lineage>
        <taxon>Bacteria</taxon>
        <taxon>Bacillati</taxon>
        <taxon>Actinomycetota</taxon>
        <taxon>Rubrobacteria</taxon>
        <taxon>Rubrobacterales</taxon>
        <taxon>Rubrobacteraceae</taxon>
        <taxon>Rubrobacter</taxon>
    </lineage>
</organism>
<dbReference type="OrthoDB" id="9813261at2"/>
<dbReference type="NCBIfam" id="NF002378">
    <property type="entry name" value="PRK01372.1"/>
    <property type="match status" value="1"/>
</dbReference>
<keyword evidence="12" id="KW-0460">Magnesium</keyword>
<dbReference type="PIRSF" id="PIRSF039102">
    <property type="entry name" value="Ddl/VanB"/>
    <property type="match status" value="1"/>
</dbReference>
<dbReference type="InterPro" id="IPR005905">
    <property type="entry name" value="D_ala_D_ala"/>
</dbReference>